<keyword evidence="1" id="KW-0175">Coiled coil</keyword>
<evidence type="ECO:0000256" key="1">
    <source>
        <dbReference type="SAM" id="Coils"/>
    </source>
</evidence>
<sequence>MSNQRIKIPRQSDKKVWGVFKDLASQYSVAQINVNAVGFASIGAVNPNSPSTEMDALLSKNSSIIDTMSLPIPGYSVSFHRGGSYTPEQKSGVFDEILLSQNNQNQVSVENKINIVAFLNKKLNSFDSSKSIKGDPEAQAQLEAMHISTLERLETLNEELIQKSSEFRENLERQYSEKQNSLEQNIQKEKERLEGEYRAKNEILETKADELGKKIKAIDDRDNTHVRRSLRKELQEIIQSRSTEFKLTSGTNQLRTPIHVLCIFLIALFAAGGIWYAIELFDYVGQEGATTTNTVIIAIKQLGLTIGGVGTAVFYLRWLNRWFEQHSQAEFHLKHFQLDIDRASWVVETALEWNTSTGTIIPTVLMESITKNLFEREGEAPVPDMEAGDQLASAILGSASRVKIQAAGGGAQLEFEGNKLRKEMAS</sequence>
<feature type="coiled-coil region" evidence="1">
    <location>
        <begin position="150"/>
        <end position="221"/>
    </location>
</feature>
<dbReference type="AlphaFoldDB" id="A0A1C9WBV3"/>
<dbReference type="RefSeq" id="WP_069948473.1">
    <property type="nucleotide sequence ID" value="NZ_CP014143.1"/>
</dbReference>
<dbReference type="Proteomes" id="UP000095672">
    <property type="component" value="Chromosome"/>
</dbReference>
<keyword evidence="4" id="KW-1185">Reference proteome</keyword>
<dbReference type="STRING" id="1769779.AUP74_03269"/>
<feature type="transmembrane region" description="Helical" evidence="2">
    <location>
        <begin position="258"/>
        <end position="278"/>
    </location>
</feature>
<protein>
    <submittedName>
        <fullName evidence="3">Uncharacterized protein</fullName>
    </submittedName>
</protein>
<name>A0A1C9WBV3_9GAMM</name>
<keyword evidence="2" id="KW-0472">Membrane</keyword>
<feature type="transmembrane region" description="Helical" evidence="2">
    <location>
        <begin position="298"/>
        <end position="318"/>
    </location>
</feature>
<keyword evidence="2" id="KW-1133">Transmembrane helix</keyword>
<reference evidence="4" key="1">
    <citation type="submission" date="2016-01" db="EMBL/GenBank/DDBJ databases">
        <title>Complete genome sequence of Microbulbifer sp. CCB-MM1, a halophile isolated from Matang Mangrove Forest, Perak.</title>
        <authorList>
            <person name="Moh T.H."/>
            <person name="Dinesh B."/>
            <person name="Lau N.-S."/>
            <person name="Go F."/>
            <person name="Alexander Chong S.-C."/>
        </authorList>
    </citation>
    <scope>NUCLEOTIDE SEQUENCE [LARGE SCALE GENOMIC DNA]</scope>
    <source>
        <strain evidence="4">CCB-MM1</strain>
    </source>
</reference>
<evidence type="ECO:0000313" key="3">
    <source>
        <dbReference type="EMBL" id="AOS98635.1"/>
    </source>
</evidence>
<organism evidence="3 4">
    <name type="scientific">Microbulbifer aggregans</name>
    <dbReference type="NCBI Taxonomy" id="1769779"/>
    <lineage>
        <taxon>Bacteria</taxon>
        <taxon>Pseudomonadati</taxon>
        <taxon>Pseudomonadota</taxon>
        <taxon>Gammaproteobacteria</taxon>
        <taxon>Cellvibrionales</taxon>
        <taxon>Microbulbiferaceae</taxon>
        <taxon>Microbulbifer</taxon>
    </lineage>
</organism>
<gene>
    <name evidence="3" type="ORF">AUP74_03269</name>
</gene>
<evidence type="ECO:0000256" key="2">
    <source>
        <dbReference type="SAM" id="Phobius"/>
    </source>
</evidence>
<accession>A0A1C9WBV3</accession>
<evidence type="ECO:0000313" key="4">
    <source>
        <dbReference type="Proteomes" id="UP000095672"/>
    </source>
</evidence>
<dbReference type="EMBL" id="CP014143">
    <property type="protein sequence ID" value="AOS98635.1"/>
    <property type="molecule type" value="Genomic_DNA"/>
</dbReference>
<keyword evidence="2" id="KW-0812">Transmembrane</keyword>
<proteinExistence type="predicted"/>
<dbReference type="OrthoDB" id="5916216at2"/>
<dbReference type="PATRIC" id="fig|1769779.3.peg.3252"/>
<dbReference type="KEGG" id="micc:AUP74_03269"/>